<proteinExistence type="predicted"/>
<dbReference type="InterPro" id="IPR032687">
    <property type="entry name" value="AraC-type_N"/>
</dbReference>
<evidence type="ECO:0000256" key="1">
    <source>
        <dbReference type="ARBA" id="ARBA00023015"/>
    </source>
</evidence>
<keyword evidence="2 5" id="KW-0238">DNA-binding</keyword>
<dbReference type="Pfam" id="PF12625">
    <property type="entry name" value="Arabinose_bd"/>
    <property type="match status" value="1"/>
</dbReference>
<name>A0A840R9T9_9GAMM</name>
<dbReference type="RefSeq" id="WP_184465140.1">
    <property type="nucleotide sequence ID" value="NZ_JACHHW010000017.1"/>
</dbReference>
<gene>
    <name evidence="5" type="ORF">HNQ57_003529</name>
</gene>
<dbReference type="SMART" id="SM00342">
    <property type="entry name" value="HTH_ARAC"/>
    <property type="match status" value="1"/>
</dbReference>
<dbReference type="EMBL" id="JACHHW010000017">
    <property type="protein sequence ID" value="MBB5189226.1"/>
    <property type="molecule type" value="Genomic_DNA"/>
</dbReference>
<dbReference type="Pfam" id="PF12833">
    <property type="entry name" value="HTH_18"/>
    <property type="match status" value="1"/>
</dbReference>
<dbReference type="InterPro" id="IPR018060">
    <property type="entry name" value="HTH_AraC"/>
</dbReference>
<evidence type="ECO:0000313" key="5">
    <source>
        <dbReference type="EMBL" id="MBB5189226.1"/>
    </source>
</evidence>
<feature type="domain" description="HTH araC/xylS-type" evidence="4">
    <location>
        <begin position="250"/>
        <end position="350"/>
    </location>
</feature>
<dbReference type="SUPFAM" id="SSF46689">
    <property type="entry name" value="Homeodomain-like"/>
    <property type="match status" value="1"/>
</dbReference>
<accession>A0A840R9T9</accession>
<dbReference type="GO" id="GO:0005829">
    <property type="term" value="C:cytosol"/>
    <property type="evidence" value="ECO:0007669"/>
    <property type="project" value="TreeGrafter"/>
</dbReference>
<dbReference type="InterPro" id="IPR009057">
    <property type="entry name" value="Homeodomain-like_sf"/>
</dbReference>
<dbReference type="Gene3D" id="1.10.10.60">
    <property type="entry name" value="Homeodomain-like"/>
    <property type="match status" value="1"/>
</dbReference>
<dbReference type="PROSITE" id="PS01124">
    <property type="entry name" value="HTH_ARAC_FAMILY_2"/>
    <property type="match status" value="1"/>
</dbReference>
<dbReference type="Proteomes" id="UP000536640">
    <property type="component" value="Unassembled WGS sequence"/>
</dbReference>
<evidence type="ECO:0000256" key="3">
    <source>
        <dbReference type="ARBA" id="ARBA00023163"/>
    </source>
</evidence>
<dbReference type="PANTHER" id="PTHR47894">
    <property type="entry name" value="HTH-TYPE TRANSCRIPTIONAL REGULATOR GADX"/>
    <property type="match status" value="1"/>
</dbReference>
<evidence type="ECO:0000256" key="2">
    <source>
        <dbReference type="ARBA" id="ARBA00023125"/>
    </source>
</evidence>
<organism evidence="5 6">
    <name type="scientific">Zhongshania antarctica</name>
    <dbReference type="NCBI Taxonomy" id="641702"/>
    <lineage>
        <taxon>Bacteria</taxon>
        <taxon>Pseudomonadati</taxon>
        <taxon>Pseudomonadota</taxon>
        <taxon>Gammaproteobacteria</taxon>
        <taxon>Cellvibrionales</taxon>
        <taxon>Spongiibacteraceae</taxon>
        <taxon>Zhongshania</taxon>
    </lineage>
</organism>
<dbReference type="GO" id="GO:0000976">
    <property type="term" value="F:transcription cis-regulatory region binding"/>
    <property type="evidence" value="ECO:0007669"/>
    <property type="project" value="TreeGrafter"/>
</dbReference>
<sequence>MTKSCSNALYLPSMGNLSTLSISMATVARSLTGARLHGINCNQLLRSCGIDPALQNSPQTRIPAKQFIELCRRTSGRLDDEQYGLLERKQRIGSYQSIATNAVHGKTLGEAMNRFTSVSNLFDNSLHLYCVHKGQKASIRIMRRTGMQLRDSFAIDITLMILHRFASWLINERIALQLVKLDYQAPQLHEHEYLFYGASVVNGADYSGIEFDTAYLDRLVVQTELTLANYFHDAPANLYLPFEESGQYTQHIRRYFDKLPKDEFAQSSLSAYCATLRISSDSLRRRLKQEGSSWQGIRNSVRREHAIKLLASSDNSIEKIAFLIGYTEAAPFIRAFRKWTGATPLQFRKSLQRQAKPY</sequence>
<dbReference type="AlphaFoldDB" id="A0A840R9T9"/>
<keyword evidence="6" id="KW-1185">Reference proteome</keyword>
<dbReference type="GO" id="GO:0003700">
    <property type="term" value="F:DNA-binding transcription factor activity"/>
    <property type="evidence" value="ECO:0007669"/>
    <property type="project" value="InterPro"/>
</dbReference>
<keyword evidence="1" id="KW-0805">Transcription regulation</keyword>
<protein>
    <submittedName>
        <fullName evidence="5">AraC-like DNA-binding protein</fullName>
    </submittedName>
</protein>
<evidence type="ECO:0000259" key="4">
    <source>
        <dbReference type="PROSITE" id="PS01124"/>
    </source>
</evidence>
<comment type="caution">
    <text evidence="5">The sequence shown here is derived from an EMBL/GenBank/DDBJ whole genome shotgun (WGS) entry which is preliminary data.</text>
</comment>
<keyword evidence="3" id="KW-0804">Transcription</keyword>
<reference evidence="5 6" key="1">
    <citation type="submission" date="2020-08" db="EMBL/GenBank/DDBJ databases">
        <title>Genomic Encyclopedia of Type Strains, Phase IV (KMG-IV): sequencing the most valuable type-strain genomes for metagenomic binning, comparative biology and taxonomic classification.</title>
        <authorList>
            <person name="Goeker M."/>
        </authorList>
    </citation>
    <scope>NUCLEOTIDE SEQUENCE [LARGE SCALE GENOMIC DNA]</scope>
    <source>
        <strain evidence="5 6">DSM 25701</strain>
    </source>
</reference>
<evidence type="ECO:0000313" key="6">
    <source>
        <dbReference type="Proteomes" id="UP000536640"/>
    </source>
</evidence>
<dbReference type="PANTHER" id="PTHR47894:SF1">
    <property type="entry name" value="HTH-TYPE TRANSCRIPTIONAL REGULATOR VQSM"/>
    <property type="match status" value="1"/>
</dbReference>